<proteinExistence type="predicted"/>
<protein>
    <submittedName>
        <fullName evidence="1">Uncharacterized protein</fullName>
    </submittedName>
</protein>
<organism evidence="1 2">
    <name type="scientific">Camelliibacillus cellulosilyticus</name>
    <dbReference type="NCBI Taxonomy" id="2174486"/>
    <lineage>
        <taxon>Bacteria</taxon>
        <taxon>Bacillati</taxon>
        <taxon>Bacillota</taxon>
        <taxon>Bacilli</taxon>
        <taxon>Bacillales</taxon>
        <taxon>Sporolactobacillaceae</taxon>
        <taxon>Camelliibacillus</taxon>
    </lineage>
</organism>
<name>A0ABV9GJJ6_9BACL</name>
<evidence type="ECO:0000313" key="2">
    <source>
        <dbReference type="Proteomes" id="UP001596022"/>
    </source>
</evidence>
<gene>
    <name evidence="1" type="ORF">ACFO4N_06210</name>
</gene>
<sequence>MVKEMGVPTPIFFIGEIKIGTVSDASCINIGNNWPTQFESHKKHNQGFGSIIGDNNAIDNIRTLLNDPDFIEMVNETEEGGLPPWMENLLQEAART</sequence>
<dbReference type="EMBL" id="JBHSFW010000001">
    <property type="protein sequence ID" value="MFC4618323.1"/>
    <property type="molecule type" value="Genomic_DNA"/>
</dbReference>
<evidence type="ECO:0000313" key="1">
    <source>
        <dbReference type="EMBL" id="MFC4618323.1"/>
    </source>
</evidence>
<keyword evidence="2" id="KW-1185">Reference proteome</keyword>
<dbReference type="RefSeq" id="WP_376845319.1">
    <property type="nucleotide sequence ID" value="NZ_JBHSFW010000001.1"/>
</dbReference>
<comment type="caution">
    <text evidence="1">The sequence shown here is derived from an EMBL/GenBank/DDBJ whole genome shotgun (WGS) entry which is preliminary data.</text>
</comment>
<accession>A0ABV9GJJ6</accession>
<dbReference type="Proteomes" id="UP001596022">
    <property type="component" value="Unassembled WGS sequence"/>
</dbReference>
<reference evidence="2" key="1">
    <citation type="journal article" date="2019" name="Int. J. Syst. Evol. Microbiol.">
        <title>The Global Catalogue of Microorganisms (GCM) 10K type strain sequencing project: providing services to taxonomists for standard genome sequencing and annotation.</title>
        <authorList>
            <consortium name="The Broad Institute Genomics Platform"/>
            <consortium name="The Broad Institute Genome Sequencing Center for Infectious Disease"/>
            <person name="Wu L."/>
            <person name="Ma J."/>
        </authorList>
    </citation>
    <scope>NUCLEOTIDE SEQUENCE [LARGE SCALE GENOMIC DNA]</scope>
    <source>
        <strain evidence="2">CGMCC 1.16306</strain>
    </source>
</reference>